<dbReference type="EMBL" id="BGPR01011185">
    <property type="protein sequence ID" value="GBN50052.1"/>
    <property type="molecule type" value="Genomic_DNA"/>
</dbReference>
<dbReference type="Proteomes" id="UP000499080">
    <property type="component" value="Unassembled WGS sequence"/>
</dbReference>
<reference evidence="2 3" key="1">
    <citation type="journal article" date="2019" name="Sci. Rep.">
        <title>Orb-weaving spider Araneus ventricosus genome elucidates the spidroin gene catalogue.</title>
        <authorList>
            <person name="Kono N."/>
            <person name="Nakamura H."/>
            <person name="Ohtoshi R."/>
            <person name="Moran D.A.P."/>
            <person name="Shinohara A."/>
            <person name="Yoshida Y."/>
            <person name="Fujiwara M."/>
            <person name="Mori M."/>
            <person name="Tomita M."/>
            <person name="Arakawa K."/>
        </authorList>
    </citation>
    <scope>NUCLEOTIDE SEQUENCE [LARGE SCALE GENOMIC DNA]</scope>
</reference>
<evidence type="ECO:0000313" key="2">
    <source>
        <dbReference type="EMBL" id="GBN50052.1"/>
    </source>
</evidence>
<organism evidence="2 3">
    <name type="scientific">Araneus ventricosus</name>
    <name type="common">Orbweaver spider</name>
    <name type="synonym">Epeira ventricosa</name>
    <dbReference type="NCBI Taxonomy" id="182803"/>
    <lineage>
        <taxon>Eukaryota</taxon>
        <taxon>Metazoa</taxon>
        <taxon>Ecdysozoa</taxon>
        <taxon>Arthropoda</taxon>
        <taxon>Chelicerata</taxon>
        <taxon>Arachnida</taxon>
        <taxon>Araneae</taxon>
        <taxon>Araneomorphae</taxon>
        <taxon>Entelegynae</taxon>
        <taxon>Araneoidea</taxon>
        <taxon>Araneidae</taxon>
        <taxon>Araneus</taxon>
    </lineage>
</organism>
<gene>
    <name evidence="2" type="ORF">AVEN_249101_1</name>
</gene>
<name>A0A4Y2PFZ6_ARAVE</name>
<keyword evidence="3" id="KW-1185">Reference proteome</keyword>
<evidence type="ECO:0000313" key="3">
    <source>
        <dbReference type="Proteomes" id="UP000499080"/>
    </source>
</evidence>
<evidence type="ECO:0000256" key="1">
    <source>
        <dbReference type="SAM" id="MobiDB-lite"/>
    </source>
</evidence>
<comment type="caution">
    <text evidence="2">The sequence shown here is derived from an EMBL/GenBank/DDBJ whole genome shotgun (WGS) entry which is preliminary data.</text>
</comment>
<feature type="region of interest" description="Disordered" evidence="1">
    <location>
        <begin position="21"/>
        <end position="53"/>
    </location>
</feature>
<accession>A0A4Y2PFZ6</accession>
<protein>
    <submittedName>
        <fullName evidence="2">Uncharacterized protein</fullName>
    </submittedName>
</protein>
<proteinExistence type="predicted"/>
<sequence length="109" mass="12530">MAPNVNLQRRTRCQALEKFRKELLKQGSNNTNTRKRNKRNSRGGNERNSKIRNVWPYLQRRDENDIKKIRNKRKMASEAAALNLQLHRGASTSRGSFTMSAGLGLPLPI</sequence>
<dbReference type="AlphaFoldDB" id="A0A4Y2PFZ6"/>